<keyword evidence="1" id="KW-0472">Membrane</keyword>
<dbReference type="EMBL" id="UINC01187888">
    <property type="protein sequence ID" value="SVE00844.1"/>
    <property type="molecule type" value="Genomic_DNA"/>
</dbReference>
<feature type="transmembrane region" description="Helical" evidence="1">
    <location>
        <begin position="12"/>
        <end position="34"/>
    </location>
</feature>
<gene>
    <name evidence="2" type="ORF">METZ01_LOCUS453698</name>
</gene>
<accession>A0A382ZZD2</accession>
<name>A0A382ZZD2_9ZZZZ</name>
<keyword evidence="1" id="KW-0812">Transmembrane</keyword>
<evidence type="ECO:0000256" key="1">
    <source>
        <dbReference type="SAM" id="Phobius"/>
    </source>
</evidence>
<evidence type="ECO:0000313" key="2">
    <source>
        <dbReference type="EMBL" id="SVE00844.1"/>
    </source>
</evidence>
<feature type="non-terminal residue" evidence="2">
    <location>
        <position position="99"/>
    </location>
</feature>
<keyword evidence="1" id="KW-1133">Transmembrane helix</keyword>
<protein>
    <submittedName>
        <fullName evidence="2">Uncharacterized protein</fullName>
    </submittedName>
</protein>
<dbReference type="AlphaFoldDB" id="A0A382ZZD2"/>
<reference evidence="2" key="1">
    <citation type="submission" date="2018-05" db="EMBL/GenBank/DDBJ databases">
        <authorList>
            <person name="Lanie J.A."/>
            <person name="Ng W.-L."/>
            <person name="Kazmierczak K.M."/>
            <person name="Andrzejewski T.M."/>
            <person name="Davidsen T.M."/>
            <person name="Wayne K.J."/>
            <person name="Tettelin H."/>
            <person name="Glass J.I."/>
            <person name="Rusch D."/>
            <person name="Podicherti R."/>
            <person name="Tsui H.-C.T."/>
            <person name="Winkler M.E."/>
        </authorList>
    </citation>
    <scope>NUCLEOTIDE SEQUENCE</scope>
</reference>
<organism evidence="2">
    <name type="scientific">marine metagenome</name>
    <dbReference type="NCBI Taxonomy" id="408172"/>
    <lineage>
        <taxon>unclassified sequences</taxon>
        <taxon>metagenomes</taxon>
        <taxon>ecological metagenomes</taxon>
    </lineage>
</organism>
<proteinExistence type="predicted"/>
<sequence>MKAFFKDVLRKTATNLVSFLIVFSLGLILSWLILLSLGGDEEIEEEDAFLAIDLSINLTDRPEEITPSDLLSQIAGGSLASRHHLFEVLKAVRRAADDN</sequence>